<feature type="compositionally biased region" description="Low complexity" evidence="10">
    <location>
        <begin position="3666"/>
        <end position="3711"/>
    </location>
</feature>
<dbReference type="FunFam" id="2.10.25.10:FF:000153">
    <property type="entry name" value="MUC5B isoform 1"/>
    <property type="match status" value="1"/>
</dbReference>
<evidence type="ECO:0000256" key="10">
    <source>
        <dbReference type="SAM" id="MobiDB-lite"/>
    </source>
</evidence>
<dbReference type="Ensembl" id="ENSOKIT00005066357.1">
    <property type="protein sequence ID" value="ENSOKIP00005062440.1"/>
    <property type="gene ID" value="ENSOKIG00005026476.1"/>
</dbReference>
<reference evidence="14" key="1">
    <citation type="submission" date="2025-08" db="UniProtKB">
        <authorList>
            <consortium name="Ensembl"/>
        </authorList>
    </citation>
    <scope>IDENTIFICATION</scope>
</reference>
<feature type="region of interest" description="Disordered" evidence="10">
    <location>
        <begin position="6413"/>
        <end position="6458"/>
    </location>
</feature>
<dbReference type="InterPro" id="IPR058753">
    <property type="entry name" value="TIL_OTOGL_Mucin"/>
</dbReference>
<dbReference type="FunFam" id="2.10.25.10:FF:000674">
    <property type="entry name" value="Mucin-2"/>
    <property type="match status" value="1"/>
</dbReference>
<dbReference type="SMART" id="SM00214">
    <property type="entry name" value="VWC"/>
    <property type="match status" value="4"/>
</dbReference>
<evidence type="ECO:0000256" key="8">
    <source>
        <dbReference type="ARBA" id="ARBA00063950"/>
    </source>
</evidence>
<dbReference type="PANTHER" id="PTHR11339">
    <property type="entry name" value="EXTRACELLULAR MATRIX GLYCOPROTEIN RELATED"/>
    <property type="match status" value="1"/>
</dbReference>
<feature type="region of interest" description="Disordered" evidence="10">
    <location>
        <begin position="1890"/>
        <end position="1935"/>
    </location>
</feature>
<feature type="compositionally biased region" description="Low complexity" evidence="10">
    <location>
        <begin position="4957"/>
        <end position="5004"/>
    </location>
</feature>
<dbReference type="InterPro" id="IPR036084">
    <property type="entry name" value="Ser_inhib-like_sf"/>
</dbReference>
<dbReference type="PROSITE" id="PS01208">
    <property type="entry name" value="VWFC_1"/>
    <property type="match status" value="2"/>
</dbReference>
<feature type="region of interest" description="Disordered" evidence="10">
    <location>
        <begin position="1565"/>
        <end position="1611"/>
    </location>
</feature>
<feature type="region of interest" description="Disordered" evidence="10">
    <location>
        <begin position="3666"/>
        <end position="3713"/>
    </location>
</feature>
<feature type="region of interest" description="Disordered" evidence="10">
    <location>
        <begin position="5603"/>
        <end position="5650"/>
    </location>
</feature>
<feature type="domain" description="VWFD" evidence="13">
    <location>
        <begin position="6762"/>
        <end position="6945"/>
    </location>
</feature>
<feature type="disulfide bond" evidence="9">
    <location>
        <begin position="7364"/>
        <end position="7413"/>
    </location>
</feature>
<feature type="region of interest" description="Disordered" evidence="10">
    <location>
        <begin position="4472"/>
        <end position="4519"/>
    </location>
</feature>
<feature type="region of interest" description="Disordered" evidence="10">
    <location>
        <begin position="2213"/>
        <end position="2258"/>
    </location>
</feature>
<evidence type="ECO:0000256" key="4">
    <source>
        <dbReference type="ARBA" id="ARBA00022737"/>
    </source>
</evidence>
<keyword evidence="6 9" id="KW-1015">Disulfide bond</keyword>
<feature type="region of interest" description="Disordered" evidence="10">
    <location>
        <begin position="4957"/>
        <end position="5006"/>
    </location>
</feature>
<protein>
    <recommendedName>
        <fullName evidence="16">Mucin-5AC</fullName>
    </recommendedName>
</protein>
<feature type="region of interest" description="Disordered" evidence="10">
    <location>
        <begin position="2373"/>
        <end position="2420"/>
    </location>
</feature>
<keyword evidence="4" id="KW-0677">Repeat</keyword>
<feature type="region of interest" description="Disordered" evidence="10">
    <location>
        <begin position="4312"/>
        <end position="4359"/>
    </location>
</feature>
<dbReference type="CDD" id="cd19941">
    <property type="entry name" value="TIL"/>
    <property type="match status" value="2"/>
</dbReference>
<dbReference type="SUPFAM" id="SSF57603">
    <property type="entry name" value="FnI-like domain"/>
    <property type="match status" value="1"/>
</dbReference>
<dbReference type="SUPFAM" id="SSF57567">
    <property type="entry name" value="Serine protease inhibitors"/>
    <property type="match status" value="4"/>
</dbReference>
<dbReference type="Pfam" id="PF01826">
    <property type="entry name" value="TIL"/>
    <property type="match status" value="1"/>
</dbReference>
<keyword evidence="15" id="KW-1185">Reference proteome</keyword>
<feature type="region of interest" description="Disordered" evidence="10">
    <location>
        <begin position="6088"/>
        <end position="6135"/>
    </location>
</feature>
<evidence type="ECO:0000256" key="9">
    <source>
        <dbReference type="PROSITE-ProRule" id="PRU00039"/>
    </source>
</evidence>
<feature type="disulfide bond" evidence="9">
    <location>
        <begin position="7375"/>
        <end position="7429"/>
    </location>
</feature>
<comment type="subcellular location">
    <subcellularLocation>
        <location evidence="1">Secreted</location>
    </subcellularLocation>
</comment>
<dbReference type="PROSITE" id="PS51233">
    <property type="entry name" value="VWFD"/>
    <property type="match status" value="3"/>
</dbReference>
<feature type="compositionally biased region" description="Low complexity" evidence="10">
    <location>
        <begin position="3513"/>
        <end position="3550"/>
    </location>
</feature>
<feature type="region of interest" description="Disordered" evidence="10">
    <location>
        <begin position="5928"/>
        <end position="5975"/>
    </location>
</feature>
<comment type="subunit">
    <text evidence="8">Homomultimer; disulfide-linked. The N- and C-terminus mediate their assembly into higher order structures to form filaments. The CTCK domains of two polypeptides associate in the endoplasmic reticulum to generate intermolecularly disulfide-bonded dimers. These dimers progress to the Golgi apparatus, which is a more acidic environment than the endoplasmic reticulum. Under acidic conditions, the N-termini form non-covalent intermolecular interactions that juxtapose assemblies from different CTCK-linked dimers to produce long, disulfide-linked polymers that remain highly compact until secretion.</text>
</comment>
<dbReference type="SMART" id="SM00832">
    <property type="entry name" value="C8"/>
    <property type="match status" value="4"/>
</dbReference>
<evidence type="ECO:0000313" key="14">
    <source>
        <dbReference type="Ensembl" id="ENSOKIP00005062440.1"/>
    </source>
</evidence>
<dbReference type="PROSITE" id="PS01225">
    <property type="entry name" value="CTCK_2"/>
    <property type="match status" value="1"/>
</dbReference>
<feature type="region of interest" description="Disordered" evidence="10">
    <location>
        <begin position="5120"/>
        <end position="5167"/>
    </location>
</feature>
<evidence type="ECO:0000313" key="15">
    <source>
        <dbReference type="Proteomes" id="UP000694557"/>
    </source>
</evidence>
<feature type="compositionally biased region" description="Low complexity" evidence="10">
    <location>
        <begin position="5928"/>
        <end position="5973"/>
    </location>
</feature>
<feature type="region of interest" description="Disordered" evidence="10">
    <location>
        <begin position="2867"/>
        <end position="2906"/>
    </location>
</feature>
<evidence type="ECO:0008006" key="16">
    <source>
        <dbReference type="Google" id="ProtNLM"/>
    </source>
</evidence>
<evidence type="ECO:0000256" key="7">
    <source>
        <dbReference type="ARBA" id="ARBA00023180"/>
    </source>
</evidence>
<feature type="region of interest" description="Disordered" evidence="10">
    <location>
        <begin position="3342"/>
        <end position="3389"/>
    </location>
</feature>
<keyword evidence="2" id="KW-0964">Secreted</keyword>
<feature type="region of interest" description="Disordered" evidence="10">
    <location>
        <begin position="3190"/>
        <end position="3229"/>
    </location>
</feature>
<dbReference type="GO" id="GO:0031012">
    <property type="term" value="C:extracellular matrix"/>
    <property type="evidence" value="ECO:0007669"/>
    <property type="project" value="TreeGrafter"/>
</dbReference>
<evidence type="ECO:0000256" key="6">
    <source>
        <dbReference type="ARBA" id="ARBA00023157"/>
    </source>
</evidence>
<feature type="region of interest" description="Disordered" evidence="10">
    <location>
        <begin position="4149"/>
        <end position="4196"/>
    </location>
</feature>
<dbReference type="InterPro" id="IPR006207">
    <property type="entry name" value="Cys_knot_C"/>
</dbReference>
<accession>A0A8C7MKZ5</accession>
<feature type="region of interest" description="Disordered" evidence="10">
    <location>
        <begin position="2050"/>
        <end position="2098"/>
    </location>
</feature>
<dbReference type="InterPro" id="IPR050780">
    <property type="entry name" value="Mucin_vWF_Thrombospondin_sf"/>
</dbReference>
<evidence type="ECO:0000256" key="2">
    <source>
        <dbReference type="ARBA" id="ARBA00022525"/>
    </source>
</evidence>
<dbReference type="GO" id="GO:0005615">
    <property type="term" value="C:extracellular space"/>
    <property type="evidence" value="ECO:0007669"/>
    <property type="project" value="TreeGrafter"/>
</dbReference>
<keyword evidence="7" id="KW-0325">Glycoprotein</keyword>
<feature type="region of interest" description="Disordered" evidence="10">
    <location>
        <begin position="3513"/>
        <end position="3552"/>
    </location>
</feature>
<dbReference type="PANTHER" id="PTHR11339:SF408">
    <property type="entry name" value="MUCIN-5B"/>
    <property type="match status" value="1"/>
</dbReference>
<dbReference type="SMART" id="SM00215">
    <property type="entry name" value="VWC_out"/>
    <property type="match status" value="2"/>
</dbReference>
<dbReference type="InterPro" id="IPR014853">
    <property type="entry name" value="VWF/SSPO/ZAN-like_Cys-rich_dom"/>
</dbReference>
<feature type="region of interest" description="Disordered" evidence="10">
    <location>
        <begin position="2696"/>
        <end position="2743"/>
    </location>
</feature>
<feature type="compositionally biased region" description="Low complexity" evidence="10">
    <location>
        <begin position="3835"/>
        <end position="3872"/>
    </location>
</feature>
<feature type="region of interest" description="Disordered" evidence="10">
    <location>
        <begin position="5441"/>
        <end position="5488"/>
    </location>
</feature>
<sequence>MDAFIKTCLADLCHCDNSTNSFCLCNTISEYSRQCVHAGGKPQQWRTEQFCYKTCPFNMEYQECGNPCVDTCSNPERGQMCEEHCSDGCFCPPGTVFDDVNKNGCIALSQCSCRHNGKTYAPGETYSSTCKDCSCGGGQWKCVDKDCPGTCAVEGGSHINTYDGKAYTFHGDCSYVLTKDCDGMQFTVLGDLVQCGLSDSETCLKAVILSLSEGATVINIQPNGKAFVNGIYSQLPFSVAGVTIFRASSFFIIVQTTFGLQLEIQLSPIMQVYIAASTVWQQRTCGLCGNFNNNQGDDFKVLSGVTEGTAIGFANTWKTRASCPDIKSSFESPCSLSLDNEKYAQHWCSQLADPKGLFAPCHAAISPDMYKDNCMYDSCNCEKSEDCMCAAVSSYVHACAAEGIQLTGWRDTICNKYSTSCPSTMVYSYSMEISDRSCRCYSDSDFTCSITFEPVDGCVCSEGTYLDDEGKCVPPASCPCYYKGSVVSPGEVISKDGTMCTCKEGKLHCIGDSPDHPSCVAPMVFVNCSNASPGVRGLECQKSCNILDMACISTECISGCMCPPGLVSDGKGGCIKPDLCPCSHNAATYQPGDSIKVDCNTCTCKDRKWQCTTNLCHGTCAIYGDGHYITFDGKRFTFEGDCEYTLTKDYCGNNNANGSFRVITENIPCGTTGTTCSKAIKLFLGNNELILTEGNYQVIERNTGEVVPYQIRTMGIYLVIEANNGLILMWDRKTSMFIKLNPQFKGHVCGLCGNYDGNANNDFTTRSQAVVVNPLDFGNSWKVSASCPDAKSKRSPCTANPYRQSWSQKQCSIIQSKVFTDCHSKVDPSSFYDACVTDSCACDSGGDCECFCTAVAAYAEACNEAGACIAWRSPQICPLFCDYYNPPGECEWHYKACGAQCMKTCRNPSESCSTQIPPLEGCYPKCPPAQPFFDEDIMKCVEKEQCGCYGRDGKHYNNGEKVPTTENCQTCYCNSVTVDCKYDVQACTCTYNGNKYPYGHIIYDTTDGHSSCMTAVCGKNGTIHRDMYPCSTTTPTTSIPSHPSTNIPTSTSFSTVTTNVFTFSTPTPTEPATSSTETTVSPTTFTTTCGYPCVWSQWFDTTFPTLGTPGGDSETYNNIRAEGHDICEKPSKIQCRAEKYPNVSISQVGQVVQCNVAEGLTCRNEDQSGPFPLCFNYQVRVLCCDEDLCTSKPTTISPTTTRPPVTTTTTTTTTTTATSSTISTTTLNTKTPTCTVCEWSPWYNVDYPQFGPGGGDNESIKKIRESGKHICEKPVDVICQAVRYPGVPMSELGQKVECNTKVGLICQNKDQGIPPICLDYEIKVKCCKTVKCHTTTQESTTTPTVTTTIMSTSTLTTITSKPMTITTPPTSTQPLTTTTPPTTTTTPTTTILTSPAPATTSTTIPSTTTPTPTTTILTSTAPSTTKTTTLPSTTTPTSTPTSTSTGASTTQCRGEESCVWSDWINLGQPTSGSEGGDNESIKNIIASGYHVCSAPEAVECRAKQYPGLQISQLGQDVTCNPSVGLICKNNEQGLQQKCFDYEIRVKCCQCRPTTHIPTTTTTTTTVLSTTTPAPTTTILTSTAPSTTKTTTLPSTTTPTSTPTSTSTGVSTTQCRGEESCVWSDWINLGQPTSGSEGGDNESIKNIIASGYHVCSAPEAVECRAKQYPGLQISQLGQDVTCNPSVGLICKNNEQGLQQKCFDYEIRVKCCQCRPTTHIPTTTTTTTTVLSTTTPAPTTTILTSTAPSTTKTTTLPSTTTPTSTPTSTSTGASTTQCRGEESCVWSDWINLGQPTSGSEGGDNESIKNIIASGYHVCSAPEAVECRAKQYPGLQISQLGQDVTCNPSVGLICKNNEQGLQQKCFDYEIRVKCCQCPPTTHIPTTITTTTVLSTTTPTPTTTILTSTAPSTTKTTTLPSTTTPTFTPTSTSTGASTTQCRGEESCVWSDWINLGQPTSGSEGGDNESIKNIIASGYHVCSAPEAVECRAKQYPGLQISQLGQDVTCNPSVGLICKNNEQGLQQKCFDYEIRVKCCQCRPTTHIPTTTTTTTTVLSTTTPAPTTTILTSTAPSTTKTTTLPSTTTPTSTPTSTSTGASTTHCRGEESCVWSDWINLGQPTSGSEGGDNESIKNIIASGYHVCSAPEAVECRAKQYPGLQISQLGQDVTCNPSVGLICKNNEQGLQQKCFDYEIRVKCCQCPPTTHIPTTITTTTVLSTTTPTPTTTILTSTAPSTTKTTTLPSTTTPTSTPTSTSTGASTTQCRGEESCVWSDWINLGQPTSGSEGGDNESIKNIIASGYHVCSAPEAVECRAKQYPGLQISQLGQDVTCNPSVGLICKNNEQGLQQKCFDYEIRVKCCQCRPTTHIPTTTTTTTTVLSTTTPAPTTTILTSTAPSTSKTTTLPSTTTPTSTPTSTSTGASTTQCRGEESCVWSDWINLGQPTSGSEGGDNESIKNIIASGYHVCSAPEAVECRAKQYPGLQISQLGQDVTCNPSVGLICKNNEQGLQQKCFDYEIRVKCCQCPPTTHIPTTITTTTVLSTTTPTPTTTILTSTAPSTTKTTTLPSTTTPTSTPTSTSTGVSTTQCRGEESCVWSDWINLGQPTSGSEGGDNESIKNIIASGYHVCSAPEAVECRAKQYPGLQISQLGQDVTCNPSVGLICKNNEQGLQQKCFDYEIRVKCCQCRPTTHIPTTTTTTTTVLSTTTPAPTTTILTSTAPSTTKTTTLPSTTTPTSTPTSTSTGASTTQCRGEESCVWSDWINLGQPTSGSEGGDNESIKNIIASGYHVCSAPEAVECRAKQYPGLQISQLGQDVTCNPSVGLICKNNEQGLQQKCFDYEIRVKCCQCPPTTHIPTTITTTTVLSTTTPAPTTTILTSTAPSTTKTTTLPSTTTPTSTPTSTSTGASTTQCRGEESCVWSDWINLGQPTSGSEGGDNESIKNIIASGYHVCSAPEAVECRAKQYPGLQISQLGQDVTCNPSVGLICKNNEQGLQQKCFDYEIRVKCCQCRPTTHIPTTTTTTTTVLSTTTPAPTTTILTSTAPSTTKTTTLPSTTTPTSTPTSTSTGASTTQCRGEESCVWSDWINLGQPTSGSEGGDNESIKNIIASGYHVCSAPEAVECRAKQYPGLQISQLGQDVTCNPSVGLICKNNEQGLQQKCFDYEIRVKCCQCPPTTHIPTTITTTTVLSTTTPAPTTTILTSTAPSTTKTTTLPSTTTPTSTPTSTSTGASTTQCRGEESCVWSDWINLGQPTSGSEGGDNESIKNIIASGYHVCSAPEAVECRAKQYPGLQISQLGQDVTCNPSVGLICKNNEQGLQQKCFDYEIRVKCCQCRPTTHIPTTTTTTTTVLSTTTPAPTTTILTSTAPSTTKTTTLPSTTTPTSTPTSTSTGASTTQCRGEESCVWSDWINLGQPTSGSEGGDNESIKNIIASGYHVCSAPEAVECRAKQYPGLQISQLGQDVTCNPSVGLICKNNEQGLQQKCFDYEIRVKCCQCPPTTHIPTTITTTTVLSTTTPAPTTTILTSTAPSTTKTTTLPSTTTPTSTPTSTSTGASTTQCRGEESCVWSDWINLGQPTSGSEGGDNESIKNIIASGYHVCSAPEAVECRAKQYPGLQISQLGQDVTCNPSVGLICKNNEQGLQQKCFDYEIRVKCCQCPPTTHIPTTITTTTVLSTTTPTPTTTILTSTAPSTTKTTTLPSTTTPTSTPTSTSTGASTTQCRGEESCVWSDWINLGQPTSGSEGGDNESIKNIIASGYHVCSAPEAVECRAKQYPGLQISQLGQDVTCNPSVGLICKNNEQGLQQKCFDYEIRVKCCQCPPTTHIPTTITTTTVLSTTTPAPTTTILTSTAPSTTKTTTLPSTTTPTSTPTSTSTGASTTQCRGEESCVWSDWINLGQPTSGSEGGDNESIKNIIASGYHVCSAPEAVECRAKQYPGLQISQLGQDVTCNPSVGLICKNNEQGLQQKCFDYEIRVKCCQCRPTTHIPTTTTTTTTVLSTTTPAPTTTILTSTAPSTTKTTTLPSTTTPTSTPTSTSTGASTTQCRGEESCVWSDWINLGQPTSGSEGGDNESIKNIIASGYHVCSAPEAVECRAKQYPGLQISQLGQDVTCNPSVGLICKNNEQGLQQKCYDYEIRVKCCQCRPTTHIPTTTTTTTTVLSTTTPAPTTTILTSTAPSTTKTTTLPSTTTPTSTPTSTSTGASTTQCRGEESCVWSDWINLGQPTSGSEGGDNESIKNIIASGYHVCSAPEAVECRAKQYPGLQISQLGQDVTCNPSVGLICKNNEQGLQQKCFDYEIRVKCCQCPPTTHIPTTITTTTVLSTTTPTPTTTILTSTAPSTTKTTTLPSTTTPTSTPTSTSTGASTTQCRGEESCVWSDWINLGQPTSGSEGGDNESIKNIIASGYHVCSAPEAVECRAKQYPGLQISQLGQDVTCNPSVGLICKNNEQGLQQKCFDYEIRVKCCQCRPTTHIPTTTTTTTTVLSTTTPAPTTTILTSTAPSTTKTTTLPSTTTPTSTPTSTSTGASTTQCRGEESCVWSDWINLGQPTSGSEGGDNESIKNIIASGYHVCSAPEAVECRAKQYPGLQISQLGQDVTCNPSVGLICKNNEQGLQQKCFDYEIRVKCCQCRPTTHIPTTTTTTTTVLSTTTPAPTTTILTSTAPSTTKTTTLPSTTTPTSTPTSTSTGASTTQCRGEESCVWSDWINLGQPTSGSEGGDNESIKNIIASGYHVCSAPEAVECRAKQYPGLQISQLGQDVTCNPSVGLICKNNEQGLQQKCFDYEIRVKCCQCPPTTHIPTTITTTTVLSTTTPTPTTTILTSTAPSTTKTTTLPSTTTPTSTPTSTSTGASTTQCRGEESCVWSDWINLGQPTSGSEGGDNESIKNIIASGYHVCSAPEAVECRAKQYPGLQISQLGQDVTCNPSVGLICKNNEQGLQQKCFDYEIRVKCCQCPPTTHIPTTTTTTTTVLSTTTPAPTTTILTSTAPSTTKTTTLPSTTTPTSTPTSTSTGASTTQCRGEESCVWSDWINLGQPTSGSEGGDNESIKNIIASGYHVCSAPEAVECRAKQYPGLQISQLGQDVTCNPSVGLICKNNEQGLQQKCFDYEIRVKCCQCPPTTHIPTTITTTTVLSTTTPTPTTTILTSTAPSTTKTTTLPSTTTPTSTPTSTSTGASTTQCRGEESCVWSDWINLGQPTSGSEGGDNESIKNIIASGYHVCSAPEAVECRAKQYPGLQISQLGQDVTCNPSVGLICKNNEQGLQQKCFDYEIRVKCCQCPPTTHIPTTITTTTVLSTTTPAPTTTILTSTAPSTTKTTTLPSTTTPTSTPTSTSTGASTTQCRGEESCVWSDWINLGQPTSGSEGGDNESIKNIIASGYHVCSAPEAVECRAKQYPGLQISQLGQDVTCNPSVGLICKNNEQGLQQKCFDYEIRVKCCQCRPTTHIPTTTTTTTTVLSTTTPAPTTTILTSTAPSTTKTTTLPSTTTPTSTPTSTSTGASTTQCRGEESCVWSDWINLGQPTSGSEGGDNESIKNIIASGYHVCSAPEAVECRAKQYPGLQISQLGQDVTCNPSVGLICKNNEQGLQQKCFDYEIRVKCCQCRPTTHIPTTTTTTTTVLSTTTPAPTTTILTSTAPSTTKTTTLPSTTTPTSTPTSTSTGASTTQCRGEESCVWSDWINLGQPTSGSEGGDNESIKNIIASGYHVCSAPEAVECRAKQYPGLQISQLGQDVTCNPSVGLICKNNEQGLQQKCFDYEIRVKCCQCRPTTHIPTTTTTTTTVLSTTTPAPTTTILTSTAPSTTKTTTLPSTTTPTSTPTSTSTGASTTQCRGEESCVWSDWINLGQPTSGSEGGDNESIKNIIASGYHVCSAPEAVECRAKQYPGLQISQLGQDVTCNPSVGLICKNNEQGLQQKCFDYEIRVKCCQCPPTTHIPTTITTTTVLSTTTPTPTTTILTSTAPSTTKTTTLPSTTTPTSTPTSTSTGASTTQCRGEESCVWSDWINLGQPTSGSEGGDNESIKNIIASGYHVCSAPEAVECRAKQYPGLQISQLGQDVTCNPSVGLICKNNEQGLQQKCFDYEIRVKCCQCRPTTHIPTTTTTTTTVLSTTTPAPTTTILTSTAPSTTKTTTLPSTTTPTSTPTSTSTGASTTQCRGEESCVWSDWINLGQPTSGSEGGDNESIKNIIASGYHVCSAPEAVECRAKQYPGLQISQLGQDVTCNPSVGLICKNNEQGLQQKCFDYEIRVKCCQCRPTTHIPTTTTTTTTVLSTTTPAPTTTILTSTAPSTTKTTTLPSTTTPTSTPTSTSTGASTTQCRGEESCVWSDWINLGQPTSGSEGGDNESIKNIIASGYHVCSAPEAVECRAKQYPGLQISQLGQDVTCNPSVGLICKNNEQGLQQKCFDYEIRVKCCQCPPTTHIPTTITTTTVLSTTTPTPTTTILTSTAPSTTKTTTLPSTTTPTSTPTSTSTGASTTQCRGEESCVWSDWINLGQPTSGSEGGDNESIKNIIASGYHVCSAPEAVECRAKQYPGLQISQLGQDVTCNPSVGLICKNNEQGLQQKCFDYEIRVKCCQCPPTTHIPITTEFVPTTTTTTTQPPVTSTFPTTSFPVTSGGTTSPTITSTEPVCFCHFNHRDFSVGSIVYNVSDHDGWCYIGLCNKTCKVEIRSFRCDVTTTPVTTTSPTTTLLPTTTTIPHTTERPTTTTKKTIQINCDYERPPRQNGDSWIHNQCTNGTCANGKVSYEYVHCETPKPIACENNYPPIKVYDESGCCFHYECQCICYGWGDPHYVTFDGTYYGFQGNCSYVLVKEILPKYNFSVVIDNYYCDAPDGLSCPQSLTIYYQSYKIFMTKKDVDGVFTSLIYVNQQRIIPAYETKDFRITDNGIETLLVIPAINAKVSFTGLMFSIYLPWDKFSGNTEGQCGTCDNNRTDDCRLPDGTIDSSCPDMAHQWHVADHNNSQCTPPPPPEPIPTPPRGCDPPICLLIQSKVFESCHKIIPYEPFLVACIFDVCHMDDVTIGCTSLQTYADACAQAGVCIEWRNYTNGQCDFTCEKPKVYNACGPQVEPTCNAWYNFKFIQTQNEFSVMGDIQLEGCYCPPGTTLMSSSSNYCIPSCDICPLPNGEWKEANETWVSNCQDCVCDPYSLEIQCQPVACQHQPPLTCDQEGQVKVVETVDCCQKDKCECDVTRCSTSKITCPVGFETEATMGVCCPTYQCLPKDVCVFNNTEYQPGANVPGDKCKNCVCGDRVDAQSHLHIIECQPTECDTHCQQGYDHQAVPGQCCGKCVQTSCVVMLPDNTTHTIQPGSIWIPSGDKCLKFECVKIMDQFIPIEAKTVCPVFHPEDCLPGTEVIAPDGCCHFCVPKYKPCNVTKGKVYLDSNGCKSANEVEVTTCGGSCGTYAMYSLEANMMERSCTCCREVSTTKKEVEMICPDGSKFNHSYIHINKCGCQRTECVTPEATQVARSRRRRR</sequence>
<dbReference type="Pfam" id="PF08742">
    <property type="entry name" value="C8"/>
    <property type="match status" value="4"/>
</dbReference>
<dbReference type="FunFam" id="2.10.25.10:FF:000414">
    <property type="entry name" value="von Willebrand factor"/>
    <property type="match status" value="1"/>
</dbReference>
<evidence type="ECO:0000259" key="11">
    <source>
        <dbReference type="PROSITE" id="PS01225"/>
    </source>
</evidence>
<feature type="domain" description="CTCK" evidence="11">
    <location>
        <begin position="7350"/>
        <end position="7437"/>
    </location>
</feature>
<dbReference type="SMART" id="SM00041">
    <property type="entry name" value="CT"/>
    <property type="match status" value="1"/>
</dbReference>
<feature type="region of interest" description="Disordered" evidence="10">
    <location>
        <begin position="2536"/>
        <end position="2580"/>
    </location>
</feature>
<dbReference type="InterPro" id="IPR025155">
    <property type="entry name" value="WxxW_domain"/>
</dbReference>
<dbReference type="Gene3D" id="2.10.25.10">
    <property type="entry name" value="Laminin"/>
    <property type="match status" value="4"/>
</dbReference>
<gene>
    <name evidence="14" type="primary">LOC116359636</name>
</gene>
<feature type="region of interest" description="Disordered" evidence="10">
    <location>
        <begin position="1361"/>
        <end position="1450"/>
    </location>
</feature>
<feature type="region of interest" description="Disordered" evidence="10">
    <location>
        <begin position="6250"/>
        <end position="6297"/>
    </location>
</feature>
<evidence type="ECO:0000256" key="5">
    <source>
        <dbReference type="ARBA" id="ARBA00023008"/>
    </source>
</evidence>
<dbReference type="SMART" id="SM00216">
    <property type="entry name" value="VWD"/>
    <property type="match status" value="3"/>
</dbReference>
<feature type="domain" description="VWFD" evidence="13">
    <location>
        <begin position="149"/>
        <end position="324"/>
    </location>
</feature>
<feature type="region of interest" description="Disordered" evidence="10">
    <location>
        <begin position="6573"/>
        <end position="6599"/>
    </location>
</feature>
<dbReference type="PROSITE" id="PS50184">
    <property type="entry name" value="VWFC_2"/>
    <property type="match status" value="2"/>
</dbReference>
<feature type="region of interest" description="Disordered" evidence="10">
    <location>
        <begin position="5765"/>
        <end position="5812"/>
    </location>
</feature>
<dbReference type="Pfam" id="PF13330">
    <property type="entry name" value="Mucin2_WxxW"/>
    <property type="match status" value="34"/>
</dbReference>
<dbReference type="GeneTree" id="ENSGT00940000156076"/>
<feature type="compositionally biased region" description="Low complexity" evidence="10">
    <location>
        <begin position="3190"/>
        <end position="3227"/>
    </location>
</feature>
<evidence type="ECO:0000259" key="12">
    <source>
        <dbReference type="PROSITE" id="PS50184"/>
    </source>
</evidence>
<keyword evidence="3" id="KW-0732">Signal</keyword>
<comment type="caution">
    <text evidence="9">Lacks conserved residue(s) required for the propagation of feature annotation.</text>
</comment>
<feature type="compositionally biased region" description="Low complexity" evidence="10">
    <location>
        <begin position="2050"/>
        <end position="2097"/>
    </location>
</feature>
<feature type="region of interest" description="Disordered" evidence="10">
    <location>
        <begin position="4634"/>
        <end position="4681"/>
    </location>
</feature>
<dbReference type="InterPro" id="IPR001007">
    <property type="entry name" value="VWF_dom"/>
</dbReference>
<dbReference type="Pfam" id="PF00094">
    <property type="entry name" value="VWD"/>
    <property type="match status" value="3"/>
</dbReference>
<evidence type="ECO:0000256" key="3">
    <source>
        <dbReference type="ARBA" id="ARBA00022729"/>
    </source>
</evidence>
<keyword evidence="5" id="KW-0186">Copper</keyword>
<feature type="region of interest" description="Disordered" evidence="10">
    <location>
        <begin position="3835"/>
        <end position="3874"/>
    </location>
</feature>
<dbReference type="InterPro" id="IPR001846">
    <property type="entry name" value="VWF_type-D"/>
</dbReference>
<reference evidence="14" key="2">
    <citation type="submission" date="2025-09" db="UniProtKB">
        <authorList>
            <consortium name="Ensembl"/>
        </authorList>
    </citation>
    <scope>IDENTIFICATION</scope>
</reference>
<feature type="region of interest" description="Disordered" evidence="10">
    <location>
        <begin position="5289"/>
        <end position="5328"/>
    </location>
</feature>
<feature type="domain" description="VWFC" evidence="12">
    <location>
        <begin position="7202"/>
        <end position="7269"/>
    </location>
</feature>
<feature type="domain" description="VWFD" evidence="13">
    <location>
        <begin position="618"/>
        <end position="788"/>
    </location>
</feature>
<evidence type="ECO:0000259" key="13">
    <source>
        <dbReference type="PROSITE" id="PS51233"/>
    </source>
</evidence>
<organism evidence="14 15">
    <name type="scientific">Oncorhynchus kisutch</name>
    <name type="common">Coho salmon</name>
    <name type="synonym">Salmo kisutch</name>
    <dbReference type="NCBI Taxonomy" id="8019"/>
    <lineage>
        <taxon>Eukaryota</taxon>
        <taxon>Metazoa</taxon>
        <taxon>Chordata</taxon>
        <taxon>Craniata</taxon>
        <taxon>Vertebrata</taxon>
        <taxon>Euteleostomi</taxon>
        <taxon>Actinopterygii</taxon>
        <taxon>Neopterygii</taxon>
        <taxon>Teleostei</taxon>
        <taxon>Protacanthopterygii</taxon>
        <taxon>Salmoniformes</taxon>
        <taxon>Salmonidae</taxon>
        <taxon>Salmoninae</taxon>
        <taxon>Oncorhynchus</taxon>
    </lineage>
</organism>
<dbReference type="Proteomes" id="UP000694557">
    <property type="component" value="Unassembled WGS sequence"/>
</dbReference>
<feature type="disulfide bond" evidence="9">
    <location>
        <begin position="7379"/>
        <end position="7431"/>
    </location>
</feature>
<evidence type="ECO:0000256" key="1">
    <source>
        <dbReference type="ARBA" id="ARBA00004613"/>
    </source>
</evidence>
<feature type="compositionally biased region" description="Low complexity" evidence="10">
    <location>
        <begin position="2867"/>
        <end position="2904"/>
    </location>
</feature>
<feature type="region of interest" description="Disordered" evidence="10">
    <location>
        <begin position="1727"/>
        <end position="1774"/>
    </location>
</feature>
<feature type="compositionally biased region" description="Low complexity" evidence="10">
    <location>
        <begin position="5289"/>
        <end position="5326"/>
    </location>
</feature>
<feature type="domain" description="VWFC" evidence="12">
    <location>
        <begin position="7098"/>
        <end position="7166"/>
    </location>
</feature>
<name>A0A8C7MKZ5_ONCKI</name>
<feature type="region of interest" description="Disordered" evidence="10">
    <location>
        <begin position="3019"/>
        <end position="3066"/>
    </location>
</feature>
<dbReference type="PROSITE" id="PS01185">
    <property type="entry name" value="CTCK_1"/>
    <property type="match status" value="1"/>
</dbReference>
<feature type="compositionally biased region" description="Low complexity" evidence="10">
    <location>
        <begin position="5120"/>
        <end position="5165"/>
    </location>
</feature>
<proteinExistence type="predicted"/>
<dbReference type="InterPro" id="IPR002919">
    <property type="entry name" value="TIL_dom"/>
</dbReference>
<feature type="region of interest" description="Disordered" evidence="10">
    <location>
        <begin position="4797"/>
        <end position="4842"/>
    </location>
</feature>
<dbReference type="Pfam" id="PF25962">
    <property type="entry name" value="TIL_OTOGL_Mucin"/>
    <property type="match status" value="1"/>
</dbReference>
<feature type="region of interest" description="Disordered" evidence="10">
    <location>
        <begin position="3987"/>
        <end position="4034"/>
    </location>
</feature>
<feature type="compositionally biased region" description="Low complexity" evidence="10">
    <location>
        <begin position="4312"/>
        <end position="4357"/>
    </location>
</feature>